<dbReference type="PROSITE" id="PS50005">
    <property type="entry name" value="TPR"/>
    <property type="match status" value="10"/>
</dbReference>
<keyword evidence="1" id="KW-0802">TPR repeat</keyword>
<dbReference type="Gene3D" id="1.25.40.10">
    <property type="entry name" value="Tetratricopeptide repeat domain"/>
    <property type="match status" value="8"/>
</dbReference>
<reference evidence="3 4" key="1">
    <citation type="submission" date="2019-08" db="EMBL/GenBank/DDBJ databases">
        <authorList>
            <person name="Grouzdev D."/>
            <person name="Tikhonova E."/>
            <person name="Kravchenko I."/>
        </authorList>
    </citation>
    <scope>NUCLEOTIDE SEQUENCE [LARGE SCALE GENOMIC DNA]</scope>
    <source>
        <strain evidence="3 4">59b</strain>
    </source>
</reference>
<feature type="compositionally biased region" description="Gly residues" evidence="2">
    <location>
        <begin position="1413"/>
        <end position="1422"/>
    </location>
</feature>
<protein>
    <submittedName>
        <fullName evidence="3">Tetratricopeptide repeat protein</fullName>
    </submittedName>
</protein>
<feature type="repeat" description="TPR" evidence="1">
    <location>
        <begin position="1022"/>
        <end position="1055"/>
    </location>
</feature>
<dbReference type="OrthoDB" id="4961906at2"/>
<dbReference type="SUPFAM" id="SSF53756">
    <property type="entry name" value="UDP-Glycosyltransferase/glycogen phosphorylase"/>
    <property type="match status" value="3"/>
</dbReference>
<dbReference type="Proteomes" id="UP000324927">
    <property type="component" value="Unassembled WGS sequence"/>
</dbReference>
<name>A0A5A9GDP3_AZOLI</name>
<accession>A0A5A9GDP3</accession>
<feature type="repeat" description="TPR" evidence="1">
    <location>
        <begin position="346"/>
        <end position="379"/>
    </location>
</feature>
<dbReference type="PANTHER" id="PTHR44809">
    <property type="match status" value="1"/>
</dbReference>
<dbReference type="SMART" id="SM00028">
    <property type="entry name" value="TPR"/>
    <property type="match status" value="22"/>
</dbReference>
<dbReference type="Pfam" id="PF13432">
    <property type="entry name" value="TPR_16"/>
    <property type="match status" value="11"/>
</dbReference>
<feature type="repeat" description="TPR" evidence="1">
    <location>
        <begin position="988"/>
        <end position="1021"/>
    </location>
</feature>
<feature type="repeat" description="TPR" evidence="1">
    <location>
        <begin position="105"/>
        <end position="138"/>
    </location>
</feature>
<evidence type="ECO:0000256" key="1">
    <source>
        <dbReference type="PROSITE-ProRule" id="PRU00339"/>
    </source>
</evidence>
<comment type="caution">
    <text evidence="3">The sequence shown here is derived from an EMBL/GenBank/DDBJ whole genome shotgun (WGS) entry which is preliminary data.</text>
</comment>
<feature type="repeat" description="TPR" evidence="1">
    <location>
        <begin position="274"/>
        <end position="307"/>
    </location>
</feature>
<keyword evidence="4" id="KW-1185">Reference proteome</keyword>
<dbReference type="SUPFAM" id="SSF48452">
    <property type="entry name" value="TPR-like"/>
    <property type="match status" value="5"/>
</dbReference>
<evidence type="ECO:0000256" key="2">
    <source>
        <dbReference type="SAM" id="MobiDB-lite"/>
    </source>
</evidence>
<feature type="repeat" description="TPR" evidence="1">
    <location>
        <begin position="1500"/>
        <end position="1533"/>
    </location>
</feature>
<organism evidence="3 4">
    <name type="scientific">Azospirillum lipoferum</name>
    <dbReference type="NCBI Taxonomy" id="193"/>
    <lineage>
        <taxon>Bacteria</taxon>
        <taxon>Pseudomonadati</taxon>
        <taxon>Pseudomonadota</taxon>
        <taxon>Alphaproteobacteria</taxon>
        <taxon>Rhodospirillales</taxon>
        <taxon>Azospirillaceae</taxon>
        <taxon>Azospirillum</taxon>
    </lineage>
</organism>
<evidence type="ECO:0000313" key="3">
    <source>
        <dbReference type="EMBL" id="KAA0592543.1"/>
    </source>
</evidence>
<dbReference type="InterPro" id="IPR019734">
    <property type="entry name" value="TPR_rpt"/>
</dbReference>
<feature type="region of interest" description="Disordered" evidence="2">
    <location>
        <begin position="1404"/>
        <end position="1435"/>
    </location>
</feature>
<proteinExistence type="predicted"/>
<dbReference type="RefSeq" id="WP_149234223.1">
    <property type="nucleotide sequence ID" value="NZ_JALJXJ010000018.1"/>
</dbReference>
<feature type="repeat" description="TPR" evidence="1">
    <location>
        <begin position="380"/>
        <end position="413"/>
    </location>
</feature>
<dbReference type="InterPro" id="IPR052943">
    <property type="entry name" value="TMTC_O-mannosyl-trnsfr"/>
</dbReference>
<feature type="repeat" description="TPR" evidence="1">
    <location>
        <begin position="1568"/>
        <end position="1601"/>
    </location>
</feature>
<feature type="repeat" description="TPR" evidence="1">
    <location>
        <begin position="1056"/>
        <end position="1089"/>
    </location>
</feature>
<feature type="repeat" description="TPR" evidence="1">
    <location>
        <begin position="414"/>
        <end position="447"/>
    </location>
</feature>
<gene>
    <name evidence="3" type="ORF">FZ942_27320</name>
</gene>
<dbReference type="PANTHER" id="PTHR44809:SF1">
    <property type="entry name" value="PROTEIN O-MANNOSYL-TRANSFERASE TMTC1"/>
    <property type="match status" value="1"/>
</dbReference>
<sequence length="1999" mass="215766">MTAADLLDTALPLHRAGRLAEAMALYRRILADDPAHADALHLSAIIAHQTGRTAEALANLGAALAVQPDFATAYNSLGNVLADLGMLEEALAACSVAIRQDDHYVEAHNNRAAVLQRLGRRAEAAEAYARALTVGPDNLTARFNYGILQRELGQIPPAANAFYAVVQADPSHSAAWRHLAICLRGLGHPDAEACLRRALEDAPGDEELSLELGVLLNGRGAHQAACGVLAPAVAAHPGNAQLHFTYGTALQGVRSLREAVAQFRLALDREPAMQGACNNLGVALLELGEMGEAARVLRRAVALSPGDAMVVNNHGTSLENRYDLDSDFERAACWYRRALRLRPAYGKVLVNLAGVHIARRELHQAERLYRRAAAADPQSVEVHANLGGLLFDRDDLAGAVRMYRRALAIDVGSPAALTGYGLVLQTLGRIDEAEAAHRRALEIDDRNAEAAGNLGMMLWQCRQDEAAAEPWMDLALSVNPSLNTAHLNRGMLRLCRGDLSGGWDGYRRRFWAKGYVNRRIAAPLWQGEDATGRRLLVWREQGVGDEIMFASCYPSLIARAGHVVIECDRRMVPLFRRSFPQAMVRVESVDADGRETIQPPDVDAHVPAGDLPGYLRGSLSGFEGQGPWLVPDPALVERWRERLAALGPGLRVGIGWRSQMMTTERKAAYVMLEHWGPLFAVPGVVFVNLQYGDCEAELRAAEERFGVTIHRWADLNLKDDFDGAAALAANLDLVISPAMSAGELAGALGVPVWRFGTRDWTQLGTGTRPWFPTMRLFQPNPGEGLEVTLARMAGELRRTASRRPAVRQPDPIGIAKPDSDADRQMAEAVTLYRAGEAAAAEALVRQLLGRLPGHPVALHLGGVLAKRRGSLDEARDLLVRATAADPQNASAHAALCEVQQGLGQFDAAERSSRACVALQPETVGHWVNRTALLRRIGQVEAARSTVTHALRLRPDLAPAHSHFAELATSAGDAVKARRIAVSLTPAAADVLSNLGGALHKLLRFDEAARLLERATRCDPGHAVAWTNRGNALEALGRVAEAEACHRTAIDLAPSLADAHGNLAYLLKRHGRQEEALAAFDAALESDPKHAQARYNRSLLLLEAGELRAGWADHEWRFATPQFQDQRRRLAMRAWRGENIAGRRLLVWREQGVGDEILFASCYEEAMRRAGRLVIECDPRLVPLFARSFPDADVRPESADPRDADLQIAAGSLPRLLRADLKRFSARPSWLVPAPALVERWAERLAALGPGLRVGIGWRSQLMTADRKAAYVMLEHWGPLFAVPGVVFVNLQYGDCEAELRAAEERFGVTIHRWADLNLKDDFDGAAALAANLDLVISPAMSAGELAGALGVPVWRFGARDWTQLGTGIRPWFPTMRLFQPNPGEGLESATARMATTLRAIASPRIRSAMPAGPGNGQSGNGDGDPADPDPDPDGLLERAVAAHRTGALDVAAPLYERVLASRPRDPVALHLSGLLAHQSGESEQGEPRIAAAIAEAPDYATAHISLGNVRLALGRAGPATASFRAALAIQPGSAAALTNLGNALDALGRSEAAARLHRLAVRSDPDVAEAHDNLGVALARLGRWSEAEQAHVQALRRSPGLEAGWLNRSVALRRLGRLDRAERAGRCALVLAPALADAMANRGRLLRELGDDAAAGPWCARALAVEPGHAAAAFNGGILALVAGRLAQGWDGYDRRFDTGDMTAAFRRPGVPLWEGGDLSGRRLLVWREQGIGDELMFAQCLPDLIARAGRVGGHILVECDPRFVPLFARSFPQATVRPVPVKPDEPVADIDAHVPIGSLSRHLGGSLSAFATVEPALHAEPAAVEVWRRRLAGLGEGLRVGIAWRSGQLDPDRMPDYTRIEDWRLVLTLPGLIPVNLQYGDCGAELAAAREAFGRAPHAYADLDLRNDLDGTAALMSALDLVIAPATSTGELAGALGVPVWRLGRTGDWTALGTAVRPWFPSMRLFWTGPGQRVADLLPTVTAELERFRQMVSKMAGH</sequence>
<evidence type="ECO:0000313" key="4">
    <source>
        <dbReference type="Proteomes" id="UP000324927"/>
    </source>
</evidence>
<dbReference type="EMBL" id="VTTN01000015">
    <property type="protein sequence ID" value="KAA0592543.1"/>
    <property type="molecule type" value="Genomic_DNA"/>
</dbReference>
<feature type="compositionally biased region" description="Acidic residues" evidence="2">
    <location>
        <begin position="1424"/>
        <end position="1434"/>
    </location>
</feature>
<feature type="region of interest" description="Disordered" evidence="2">
    <location>
        <begin position="799"/>
        <end position="820"/>
    </location>
</feature>
<dbReference type="InterPro" id="IPR011990">
    <property type="entry name" value="TPR-like_helical_dom_sf"/>
</dbReference>